<dbReference type="InterPro" id="IPR042245">
    <property type="entry name" value="Tgt2/MlaC_sf"/>
</dbReference>
<dbReference type="EMBL" id="PEIB01000029">
    <property type="protein sequence ID" value="RXJ71918.1"/>
    <property type="molecule type" value="Genomic_DNA"/>
</dbReference>
<dbReference type="Pfam" id="PF05494">
    <property type="entry name" value="MlaC"/>
    <property type="match status" value="1"/>
</dbReference>
<comment type="caution">
    <text evidence="2">The sequence shown here is derived from an EMBL/GenBank/DDBJ whole genome shotgun (WGS) entry which is preliminary data.</text>
</comment>
<sequence length="227" mass="25207">MIKKLSGVILLAVLGTAPSFSVLATGTQTGTVAKADIDATNPYTLINQVSHNAFARIKKDHQTFQQNPELLRAVAEEELLPHINVKYAAYKVLGREANKATKAQRDQFVKAFTDYLIAAYAQIMTQYTNQEINVESPSPIDPKRKVVGVRVEILDSARPPIRLDFKLRKNSKSGEWQGYDVDVEGVSMLNTKQSEWSTQLRKNGILAVANQLEELAKQPISAKEAIK</sequence>
<dbReference type="Gene3D" id="3.10.450.710">
    <property type="entry name" value="Tgt2/MlaC"/>
    <property type="match status" value="1"/>
</dbReference>
<dbReference type="OrthoDB" id="9787053at2"/>
<dbReference type="PANTHER" id="PTHR36573:SF1">
    <property type="entry name" value="INTERMEMBRANE PHOSPHOLIPID TRANSPORT SYSTEM BINDING PROTEIN MLAC"/>
    <property type="match status" value="1"/>
</dbReference>
<reference evidence="2 3" key="1">
    <citation type="submission" date="2017-10" db="EMBL/GenBank/DDBJ databases">
        <title>Nyctiphanis sp. nov., isolated from the stomach of the euphausiid Nyctiphanes simplex (Hansen, 1911) in the Gulf of California.</title>
        <authorList>
            <person name="Gomez-Gil B."/>
            <person name="Aguilar-Mendez M."/>
            <person name="Lopez-Cortes A."/>
            <person name="Gomez-Gutierrez J."/>
            <person name="Roque A."/>
            <person name="Lang E."/>
            <person name="Gonzalez-Castillo A."/>
        </authorList>
    </citation>
    <scope>NUCLEOTIDE SEQUENCE [LARGE SCALE GENOMIC DNA]</scope>
    <source>
        <strain evidence="2 3">CAIM 600</strain>
    </source>
</reference>
<keyword evidence="1" id="KW-0732">Signal</keyword>
<protein>
    <submittedName>
        <fullName evidence="2">Phospholipid-binding protein MlaC</fullName>
    </submittedName>
</protein>
<dbReference type="Proteomes" id="UP000290287">
    <property type="component" value="Unassembled WGS sequence"/>
</dbReference>
<gene>
    <name evidence="2" type="ORF">CS022_18730</name>
</gene>
<keyword evidence="3" id="KW-1185">Reference proteome</keyword>
<evidence type="ECO:0000256" key="1">
    <source>
        <dbReference type="SAM" id="SignalP"/>
    </source>
</evidence>
<evidence type="ECO:0000313" key="3">
    <source>
        <dbReference type="Proteomes" id="UP000290287"/>
    </source>
</evidence>
<feature type="chain" id="PRO_5020254827" evidence="1">
    <location>
        <begin position="25"/>
        <end position="227"/>
    </location>
</feature>
<organism evidence="2 3">
    <name type="scientific">Veronia nyctiphanis</name>
    <dbReference type="NCBI Taxonomy" id="1278244"/>
    <lineage>
        <taxon>Bacteria</taxon>
        <taxon>Pseudomonadati</taxon>
        <taxon>Pseudomonadota</taxon>
        <taxon>Gammaproteobacteria</taxon>
        <taxon>Vibrionales</taxon>
        <taxon>Vibrionaceae</taxon>
        <taxon>Veronia</taxon>
    </lineage>
</organism>
<name>A0A4V1LSJ5_9GAMM</name>
<feature type="signal peptide" evidence="1">
    <location>
        <begin position="1"/>
        <end position="24"/>
    </location>
</feature>
<dbReference type="PIRSF" id="PIRSF004649">
    <property type="entry name" value="MlaC"/>
    <property type="match status" value="1"/>
</dbReference>
<dbReference type="InterPro" id="IPR008869">
    <property type="entry name" value="MlaC/ttg2D"/>
</dbReference>
<dbReference type="NCBIfam" id="NF011697">
    <property type="entry name" value="PRK15117.1"/>
    <property type="match status" value="1"/>
</dbReference>
<dbReference type="AlphaFoldDB" id="A0A4V1LSJ5"/>
<evidence type="ECO:0000313" key="2">
    <source>
        <dbReference type="EMBL" id="RXJ71918.1"/>
    </source>
</evidence>
<accession>A0A4V1LSJ5</accession>
<proteinExistence type="predicted"/>
<dbReference type="PANTHER" id="PTHR36573">
    <property type="entry name" value="INTERMEMBRANE PHOSPHOLIPID TRANSPORT SYSTEM BINDING PROTEIN MLAC"/>
    <property type="match status" value="1"/>
</dbReference>